<comment type="caution">
    <text evidence="1">The sequence shown here is derived from an EMBL/GenBank/DDBJ whole genome shotgun (WGS) entry which is preliminary data.</text>
</comment>
<feature type="non-terminal residue" evidence="1">
    <location>
        <position position="138"/>
    </location>
</feature>
<organism evidence="1 2">
    <name type="scientific">Coniosporium uncinatum</name>
    <dbReference type="NCBI Taxonomy" id="93489"/>
    <lineage>
        <taxon>Eukaryota</taxon>
        <taxon>Fungi</taxon>
        <taxon>Dikarya</taxon>
        <taxon>Ascomycota</taxon>
        <taxon>Pezizomycotina</taxon>
        <taxon>Dothideomycetes</taxon>
        <taxon>Dothideomycetes incertae sedis</taxon>
        <taxon>Coniosporium</taxon>
    </lineage>
</organism>
<feature type="non-terminal residue" evidence="1">
    <location>
        <position position="1"/>
    </location>
</feature>
<evidence type="ECO:0000313" key="1">
    <source>
        <dbReference type="EMBL" id="KAK3079084.1"/>
    </source>
</evidence>
<dbReference type="Proteomes" id="UP001186974">
    <property type="component" value="Unassembled WGS sequence"/>
</dbReference>
<sequence>SCISEAQKYQGALYKDKNRSKPHSRNNSKNEHSQQALVRHAYVEDVPDADTGAVAIVDAPPPAPSPPPAVNVFDFLVGEETANETQEAITPEDSRYIENIRVDGDEDADMDRYPNEHDNGYREEYIEYGADPLQPSFE</sequence>
<proteinExistence type="predicted"/>
<keyword evidence="2" id="KW-1185">Reference proteome</keyword>
<dbReference type="EMBL" id="JAWDJW010001388">
    <property type="protein sequence ID" value="KAK3079084.1"/>
    <property type="molecule type" value="Genomic_DNA"/>
</dbReference>
<evidence type="ECO:0000313" key="2">
    <source>
        <dbReference type="Proteomes" id="UP001186974"/>
    </source>
</evidence>
<name>A0ACC3DR25_9PEZI</name>
<gene>
    <name evidence="1" type="ORF">LTS18_005781</name>
</gene>
<protein>
    <submittedName>
        <fullName evidence="1">Uncharacterized protein</fullName>
    </submittedName>
</protein>
<accession>A0ACC3DR25</accession>
<reference evidence="1" key="1">
    <citation type="submission" date="2024-09" db="EMBL/GenBank/DDBJ databases">
        <title>Black Yeasts Isolated from many extreme environments.</title>
        <authorList>
            <person name="Coleine C."/>
            <person name="Stajich J.E."/>
            <person name="Selbmann L."/>
        </authorList>
    </citation>
    <scope>NUCLEOTIDE SEQUENCE</scope>
    <source>
        <strain evidence="1">CCFEE 5737</strain>
    </source>
</reference>